<evidence type="ECO:0000313" key="1">
    <source>
        <dbReference type="EMBL" id="PKI33835.1"/>
    </source>
</evidence>
<proteinExistence type="predicted"/>
<gene>
    <name evidence="1" type="ORF">CRG98_045775</name>
</gene>
<dbReference type="PANTHER" id="PTHR47592:SF31">
    <property type="entry name" value="ZINC FINGER, CCHC-TYPE-RELATED"/>
    <property type="match status" value="1"/>
</dbReference>
<organism evidence="1 2">
    <name type="scientific">Punica granatum</name>
    <name type="common">Pomegranate</name>
    <dbReference type="NCBI Taxonomy" id="22663"/>
    <lineage>
        <taxon>Eukaryota</taxon>
        <taxon>Viridiplantae</taxon>
        <taxon>Streptophyta</taxon>
        <taxon>Embryophyta</taxon>
        <taxon>Tracheophyta</taxon>
        <taxon>Spermatophyta</taxon>
        <taxon>Magnoliopsida</taxon>
        <taxon>eudicotyledons</taxon>
        <taxon>Gunneridae</taxon>
        <taxon>Pentapetalae</taxon>
        <taxon>rosids</taxon>
        <taxon>malvids</taxon>
        <taxon>Myrtales</taxon>
        <taxon>Lythraceae</taxon>
        <taxon>Punica</taxon>
    </lineage>
</organism>
<dbReference type="STRING" id="22663.A0A2I0HQ40"/>
<dbReference type="Pfam" id="PF14223">
    <property type="entry name" value="Retrotran_gag_2"/>
    <property type="match status" value="1"/>
</dbReference>
<evidence type="ECO:0008006" key="3">
    <source>
        <dbReference type="Google" id="ProtNLM"/>
    </source>
</evidence>
<dbReference type="PANTHER" id="PTHR47592">
    <property type="entry name" value="PBF68 PROTEIN"/>
    <property type="match status" value="1"/>
</dbReference>
<name>A0A2I0HQ40_PUNGR</name>
<comment type="caution">
    <text evidence="1">The sequence shown here is derived from an EMBL/GenBank/DDBJ whole genome shotgun (WGS) entry which is preliminary data.</text>
</comment>
<keyword evidence="2" id="KW-1185">Reference proteome</keyword>
<dbReference type="AlphaFoldDB" id="A0A2I0HQ40"/>
<dbReference type="Proteomes" id="UP000233551">
    <property type="component" value="Unassembled WGS sequence"/>
</dbReference>
<protein>
    <recommendedName>
        <fullName evidence="3">Zinc finger, CCHC-type</fullName>
    </recommendedName>
</protein>
<reference evidence="1 2" key="1">
    <citation type="submission" date="2017-11" db="EMBL/GenBank/DDBJ databases">
        <title>De-novo sequencing of pomegranate (Punica granatum L.) genome.</title>
        <authorList>
            <person name="Akparov Z."/>
            <person name="Amiraslanov A."/>
            <person name="Hajiyeva S."/>
            <person name="Abbasov M."/>
            <person name="Kaur K."/>
            <person name="Hamwieh A."/>
            <person name="Solovyev V."/>
            <person name="Salamov A."/>
            <person name="Braich B."/>
            <person name="Kosarev P."/>
            <person name="Mahmoud A."/>
            <person name="Hajiyev E."/>
            <person name="Babayeva S."/>
            <person name="Izzatullayeva V."/>
            <person name="Mammadov A."/>
            <person name="Mammadov A."/>
            <person name="Sharifova S."/>
            <person name="Ojaghi J."/>
            <person name="Eynullazada K."/>
            <person name="Bayramov B."/>
            <person name="Abdulazimova A."/>
            <person name="Shahmuradov I."/>
        </authorList>
    </citation>
    <scope>NUCLEOTIDE SEQUENCE [LARGE SCALE GENOMIC DNA]</scope>
    <source>
        <strain evidence="2">cv. AG2017</strain>
        <tissue evidence="1">Leaf</tissue>
    </source>
</reference>
<accession>A0A2I0HQ40</accession>
<sequence>MATEDTTAFKVMNQEFMKLDRFDGTNFNRWKDKMLFLLTVLNVAYVLDLNLQPWRIPPPMQPPRKSLRDLKVIIPKSLQVEAIISKLLSSWNDYRKKLLHMAEDFTVEKIPRHLHIEEETQKRDAVYLP</sequence>
<dbReference type="EMBL" id="PGOL01006286">
    <property type="protein sequence ID" value="PKI33835.1"/>
    <property type="molecule type" value="Genomic_DNA"/>
</dbReference>
<evidence type="ECO:0000313" key="2">
    <source>
        <dbReference type="Proteomes" id="UP000233551"/>
    </source>
</evidence>